<evidence type="ECO:0000256" key="3">
    <source>
        <dbReference type="SAM" id="SignalP"/>
    </source>
</evidence>
<keyword evidence="2" id="KW-1133">Transmembrane helix</keyword>
<reference evidence="4" key="1">
    <citation type="journal article" date="2010" name="Science">
        <title>Plasticity of animal genome architecture unmasked by rapid evolution of a pelagic tunicate.</title>
        <authorList>
            <person name="Denoeud F."/>
            <person name="Henriet S."/>
            <person name="Mungpakdee S."/>
            <person name="Aury J.M."/>
            <person name="Da Silva C."/>
            <person name="Brinkmann H."/>
            <person name="Mikhaleva J."/>
            <person name="Olsen L.C."/>
            <person name="Jubin C."/>
            <person name="Canestro C."/>
            <person name="Bouquet J.M."/>
            <person name="Danks G."/>
            <person name="Poulain J."/>
            <person name="Campsteijn C."/>
            <person name="Adamski M."/>
            <person name="Cross I."/>
            <person name="Yadetie F."/>
            <person name="Muffato M."/>
            <person name="Louis A."/>
            <person name="Butcher S."/>
            <person name="Tsagkogeorga G."/>
            <person name="Konrad A."/>
            <person name="Singh S."/>
            <person name="Jensen M.F."/>
            <person name="Cong E.H."/>
            <person name="Eikeseth-Otteraa H."/>
            <person name="Noel B."/>
            <person name="Anthouard V."/>
            <person name="Porcel B.M."/>
            <person name="Kachouri-Lafond R."/>
            <person name="Nishino A."/>
            <person name="Ugolini M."/>
            <person name="Chourrout P."/>
            <person name="Nishida H."/>
            <person name="Aasland R."/>
            <person name="Huzurbazar S."/>
            <person name="Westhof E."/>
            <person name="Delsuc F."/>
            <person name="Lehrach H."/>
            <person name="Reinhardt R."/>
            <person name="Weissenbach J."/>
            <person name="Roy S.W."/>
            <person name="Artiguenave F."/>
            <person name="Postlethwait J.H."/>
            <person name="Manak J.R."/>
            <person name="Thompson E.M."/>
            <person name="Jaillon O."/>
            <person name="Du Pasquier L."/>
            <person name="Boudinot P."/>
            <person name="Liberles D.A."/>
            <person name="Volff J.N."/>
            <person name="Philippe H."/>
            <person name="Lenhard B."/>
            <person name="Roest Crollius H."/>
            <person name="Wincker P."/>
            <person name="Chourrout D."/>
        </authorList>
    </citation>
    <scope>NUCLEOTIDE SEQUENCE [LARGE SCALE GENOMIC DNA]</scope>
</reference>
<feature type="chain" id="PRO_5003193787" evidence="3">
    <location>
        <begin position="20"/>
        <end position="353"/>
    </location>
</feature>
<protein>
    <submittedName>
        <fullName evidence="4">Uncharacterized protein</fullName>
    </submittedName>
</protein>
<evidence type="ECO:0000256" key="2">
    <source>
        <dbReference type="SAM" id="Phobius"/>
    </source>
</evidence>
<name>E4YSJ7_OIKDI</name>
<accession>E4YSJ7</accession>
<keyword evidence="3" id="KW-0732">Signal</keyword>
<feature type="transmembrane region" description="Helical" evidence="2">
    <location>
        <begin position="110"/>
        <end position="130"/>
    </location>
</feature>
<feature type="signal peptide" evidence="3">
    <location>
        <begin position="1"/>
        <end position="19"/>
    </location>
</feature>
<dbReference type="AlphaFoldDB" id="E4YSJ7"/>
<keyword evidence="2" id="KW-0472">Membrane</keyword>
<sequence>MLVFFTLFLTLGESRQLLASEIAELCDENPWDTICENLRIPEVTKVTTDYSDIYDEDEEDPFAGLEKKLDNNDDDDDKEHPVADFYSAQVDKAASTTQEKMTENATESKFYLFTTLAFLILVASLIVNQWQKIQAFYYSKRPEFLGGPVLFEVIQLRNQIVRDCQVQRRRPNLPPVPPPVPIRPASVFGYSSPFLTPLQSPRRTQSTTPPPQTPPPPEKRSVSMTSVTMSPARYPVVKTMRQYVRDELENVNSDLNAELEACGYIKPQGNSSVMHRYIHDFSNTPFGQGVNTVVAPLLSAMERKCPRDDAPEVREIGIFLVCKMNQKKFSLDQDSIKRGKDQLLKRRARNLCR</sequence>
<gene>
    <name evidence="4" type="ORF">GSOID_T00032380001</name>
</gene>
<evidence type="ECO:0000256" key="1">
    <source>
        <dbReference type="SAM" id="MobiDB-lite"/>
    </source>
</evidence>
<dbReference type="EMBL" id="FN655219">
    <property type="protein sequence ID" value="CBY38436.1"/>
    <property type="molecule type" value="Genomic_DNA"/>
</dbReference>
<feature type="region of interest" description="Disordered" evidence="1">
    <location>
        <begin position="198"/>
        <end position="226"/>
    </location>
</feature>
<organism evidence="4">
    <name type="scientific">Oikopleura dioica</name>
    <name type="common">Tunicate</name>
    <dbReference type="NCBI Taxonomy" id="34765"/>
    <lineage>
        <taxon>Eukaryota</taxon>
        <taxon>Metazoa</taxon>
        <taxon>Chordata</taxon>
        <taxon>Tunicata</taxon>
        <taxon>Appendicularia</taxon>
        <taxon>Copelata</taxon>
        <taxon>Oikopleuridae</taxon>
        <taxon>Oikopleura</taxon>
    </lineage>
</organism>
<feature type="non-terminal residue" evidence="4">
    <location>
        <position position="353"/>
    </location>
</feature>
<keyword evidence="2" id="KW-0812">Transmembrane</keyword>
<proteinExistence type="predicted"/>
<evidence type="ECO:0000313" key="4">
    <source>
        <dbReference type="EMBL" id="CBY38436.1"/>
    </source>
</evidence>
<dbReference type="Proteomes" id="UP000011014">
    <property type="component" value="Unassembled WGS sequence"/>
</dbReference>